<sequence>MLANGVVNGWTVGVSSKCSINAKYHRFTQLEGAPSSDLGTPPPVRTFLLGTGFLQFLVSTDLIKTSTSTPVLMADMAKSEGLRSNWCPPPAVVVTNGQGEWESEAAQCTSLVVCPEASDIPGKTVTALLSKMPLCKKVVVVSPAGTTTGRPVEEKEDNWLFNRMMILGGKRVGAAADNMDYARSVEEAARAAERDGVVEEAIVIHRGVMKGGGGEDGLGEKYYKVCGSEPEEILERTYDNARKGCLVVPGDGIDVTPKIISKGEGEGGDDVTLKNLKEELKNKTSRLSLSAAIVGVLRMERPPKEFSVLCDLKEERDGVDEVTEMLEGIAAVGVHK</sequence>
<evidence type="ECO:0000313" key="2">
    <source>
        <dbReference type="Proteomes" id="UP001165065"/>
    </source>
</evidence>
<accession>A0A9W7GQJ0</accession>
<proteinExistence type="predicted"/>
<dbReference type="Proteomes" id="UP001165065">
    <property type="component" value="Unassembled WGS sequence"/>
</dbReference>
<name>A0A9W7GQJ0_9STRA</name>
<reference evidence="2" key="1">
    <citation type="journal article" date="2023" name="Commun. Biol.">
        <title>Genome analysis of Parmales, the sister group of diatoms, reveals the evolutionary specialization of diatoms from phago-mixotrophs to photoautotrophs.</title>
        <authorList>
            <person name="Ban H."/>
            <person name="Sato S."/>
            <person name="Yoshikawa S."/>
            <person name="Yamada K."/>
            <person name="Nakamura Y."/>
            <person name="Ichinomiya M."/>
            <person name="Sato N."/>
            <person name="Blanc-Mathieu R."/>
            <person name="Endo H."/>
            <person name="Kuwata A."/>
            <person name="Ogata H."/>
        </authorList>
    </citation>
    <scope>NUCLEOTIDE SEQUENCE [LARGE SCALE GENOMIC DNA]</scope>
</reference>
<dbReference type="EMBL" id="BRYA01000389">
    <property type="protein sequence ID" value="GMI48390.1"/>
    <property type="molecule type" value="Genomic_DNA"/>
</dbReference>
<protein>
    <submittedName>
        <fullName evidence="1">Uncharacterized protein</fullName>
    </submittedName>
</protein>
<keyword evidence="2" id="KW-1185">Reference proteome</keyword>
<dbReference type="OrthoDB" id="198492at2759"/>
<evidence type="ECO:0000313" key="1">
    <source>
        <dbReference type="EMBL" id="GMI48390.1"/>
    </source>
</evidence>
<comment type="caution">
    <text evidence="1">The sequence shown here is derived from an EMBL/GenBank/DDBJ whole genome shotgun (WGS) entry which is preliminary data.</text>
</comment>
<organism evidence="1 2">
    <name type="scientific">Triparma columacea</name>
    <dbReference type="NCBI Taxonomy" id="722753"/>
    <lineage>
        <taxon>Eukaryota</taxon>
        <taxon>Sar</taxon>
        <taxon>Stramenopiles</taxon>
        <taxon>Ochrophyta</taxon>
        <taxon>Bolidophyceae</taxon>
        <taxon>Parmales</taxon>
        <taxon>Triparmaceae</taxon>
        <taxon>Triparma</taxon>
    </lineage>
</organism>
<gene>
    <name evidence="1" type="ORF">TrCOL_g10831</name>
</gene>
<dbReference type="AlphaFoldDB" id="A0A9W7GQJ0"/>